<gene>
    <name evidence="4" type="ORF">BDLFYP24_00694</name>
    <name evidence="3" type="ORF">GBB04_10290</name>
</gene>
<dbReference type="GO" id="GO:0016779">
    <property type="term" value="F:nucleotidyltransferase activity"/>
    <property type="evidence" value="ECO:0007669"/>
    <property type="project" value="InterPro"/>
</dbReference>
<reference evidence="4" key="2">
    <citation type="submission" date="2019-11" db="EMBL/GenBank/DDBJ databases">
        <authorList>
            <person name="Feng L."/>
        </authorList>
    </citation>
    <scope>NUCLEOTIDE SEQUENCE</scope>
    <source>
        <strain evidence="4">BdentiumLFYP24</strain>
    </source>
</reference>
<evidence type="ECO:0000259" key="1">
    <source>
        <dbReference type="Pfam" id="PF01909"/>
    </source>
</evidence>
<evidence type="ECO:0000313" key="3">
    <source>
        <dbReference type="EMBL" id="KAB7459151.1"/>
    </source>
</evidence>
<dbReference type="Pfam" id="PF13228">
    <property type="entry name" value="DUF4037"/>
    <property type="match status" value="1"/>
</dbReference>
<name>A0A6N2QZZ9_9BIFI</name>
<organism evidence="4">
    <name type="scientific">Bifidobacterium dentium</name>
    <dbReference type="NCBI Taxonomy" id="1689"/>
    <lineage>
        <taxon>Bacteria</taxon>
        <taxon>Bacillati</taxon>
        <taxon>Actinomycetota</taxon>
        <taxon>Actinomycetes</taxon>
        <taxon>Bifidobacteriales</taxon>
        <taxon>Bifidobacteriaceae</taxon>
        <taxon>Bifidobacterium</taxon>
    </lineage>
</organism>
<evidence type="ECO:0000313" key="5">
    <source>
        <dbReference type="Proteomes" id="UP000429211"/>
    </source>
</evidence>
<dbReference type="EMBL" id="WDPD01000016">
    <property type="protein sequence ID" value="KAB7459151.1"/>
    <property type="molecule type" value="Genomic_DNA"/>
</dbReference>
<dbReference type="InterPro" id="IPR025117">
    <property type="entry name" value="DUF4037"/>
</dbReference>
<accession>A0A6N2QZZ9</accession>
<dbReference type="CDD" id="cd05403">
    <property type="entry name" value="NT_KNTase_like"/>
    <property type="match status" value="1"/>
</dbReference>
<dbReference type="Pfam" id="PF01909">
    <property type="entry name" value="NTP_transf_2"/>
    <property type="match status" value="1"/>
</dbReference>
<feature type="domain" description="DUF4037" evidence="2">
    <location>
        <begin position="120"/>
        <end position="209"/>
    </location>
</feature>
<dbReference type="EMBL" id="CACRSP010000002">
    <property type="protein sequence ID" value="VYS74037.1"/>
    <property type="molecule type" value="Genomic_DNA"/>
</dbReference>
<protein>
    <submittedName>
        <fullName evidence="3">DUF4037 domain-containing protein</fullName>
    </submittedName>
</protein>
<dbReference type="InterPro" id="IPR002934">
    <property type="entry name" value="Polymerase_NTP_transf_dom"/>
</dbReference>
<dbReference type="SUPFAM" id="SSF81301">
    <property type="entry name" value="Nucleotidyltransferase"/>
    <property type="match status" value="1"/>
</dbReference>
<evidence type="ECO:0000259" key="2">
    <source>
        <dbReference type="Pfam" id="PF13228"/>
    </source>
</evidence>
<feature type="domain" description="Polymerase nucleotidyl transferase" evidence="1">
    <location>
        <begin position="12"/>
        <end position="52"/>
    </location>
</feature>
<dbReference type="Gene3D" id="3.30.460.10">
    <property type="entry name" value="Beta Polymerase, domain 2"/>
    <property type="match status" value="1"/>
</dbReference>
<sequence>MSSVEELFEAMHAWPEVEAIALGGSRATGNADEKSDYDVYLYVTAPVPTQRRKKLLSDYCSRMEIDNNFWENEDNCTLNDGTDIDILYRDLDSFMNGVADVVEHFHASNGYTTCLWHNVITSTIVFDRNGRFAAAQRRFSVPFPEPLRRNIIERNTRLLHGNLPSYDAQIRKAAIRGDEVAVNHRVAAFMESYFDVLFALNRLTHPGEKRLEKLASRNCAILPKDFEANLDTLFGTMFTDVDQLSGTLQIIVDNLQRSVDTNL</sequence>
<dbReference type="InterPro" id="IPR043519">
    <property type="entry name" value="NT_sf"/>
</dbReference>
<reference evidence="3 5" key="1">
    <citation type="journal article" date="2019" name="Nat. Med.">
        <title>A library of human gut bacterial isolates paired with longitudinal multiomics data enables mechanistic microbiome research.</title>
        <authorList>
            <person name="Poyet M."/>
            <person name="Groussin M."/>
            <person name="Gibbons S.M."/>
            <person name="Avila-Pacheco J."/>
            <person name="Jiang X."/>
            <person name="Kearney S.M."/>
            <person name="Perrotta A.R."/>
            <person name="Berdy B."/>
            <person name="Zhao S."/>
            <person name="Lieberman T.D."/>
            <person name="Swanson P.K."/>
            <person name="Smith M."/>
            <person name="Roesemann S."/>
            <person name="Alexander J.E."/>
            <person name="Rich S.A."/>
            <person name="Livny J."/>
            <person name="Vlamakis H."/>
            <person name="Clish C."/>
            <person name="Bullock K."/>
            <person name="Deik A."/>
            <person name="Scott J."/>
            <person name="Pierce K.A."/>
            <person name="Xavier R.J."/>
            <person name="Alm E.J."/>
        </authorList>
    </citation>
    <scope>NUCLEOTIDE SEQUENCE [LARGE SCALE GENOMIC DNA]</scope>
    <source>
        <strain evidence="3 5">BIOML-A2</strain>
    </source>
</reference>
<dbReference type="AlphaFoldDB" id="A0A6N2QZZ9"/>
<proteinExistence type="predicted"/>
<dbReference type="Proteomes" id="UP000429211">
    <property type="component" value="Unassembled WGS sequence"/>
</dbReference>
<evidence type="ECO:0000313" key="4">
    <source>
        <dbReference type="EMBL" id="VYS74037.1"/>
    </source>
</evidence>